<feature type="transmembrane region" description="Helical" evidence="6">
    <location>
        <begin position="300"/>
        <end position="320"/>
    </location>
</feature>
<feature type="transmembrane region" description="Helical" evidence="6">
    <location>
        <begin position="184"/>
        <end position="202"/>
    </location>
</feature>
<feature type="domain" description="EamA" evidence="7">
    <location>
        <begin position="33"/>
        <end position="166"/>
    </location>
</feature>
<dbReference type="EMBL" id="SGWZ01000001">
    <property type="protein sequence ID" value="RZS72946.1"/>
    <property type="molecule type" value="Genomic_DNA"/>
</dbReference>
<reference evidence="8 9" key="1">
    <citation type="submission" date="2019-02" db="EMBL/GenBank/DDBJ databases">
        <title>Genomic Encyclopedia of Type Strains, Phase IV (KMG-IV): sequencing the most valuable type-strain genomes for metagenomic binning, comparative biology and taxonomic classification.</title>
        <authorList>
            <person name="Goeker M."/>
        </authorList>
    </citation>
    <scope>NUCLEOTIDE SEQUENCE [LARGE SCALE GENOMIC DNA]</scope>
    <source>
        <strain evidence="8 9">DSM 16618</strain>
    </source>
</reference>
<dbReference type="InterPro" id="IPR037185">
    <property type="entry name" value="EmrE-like"/>
</dbReference>
<feature type="transmembrane region" description="Helical" evidence="6">
    <location>
        <begin position="120"/>
        <end position="142"/>
    </location>
</feature>
<sequence>MSTRPHAPTASISPADRPVPLAGRAAPGREYLLGVSAILFACILWATTGVSATFAPEVGAAAIGAAAMGIGGLLQALIAVRSILRNLGALRLQWPWLLMGAIAVAVYPLAFYASMRLAGVTIGTVVSLGSAPLLSAVIEMVLDGTRVSMRWACGAVLGLLGMVLLSLAEGSGVSAVLAPDVTTGVWLGLLAGLSYALYSWAARRLMQCGIPARAAMGAVFGGGGLLLMPVLFATGAPFLASWNNAAVGIYMALVPMFLGYVCFGYGLARVQASTATTVTLLEPVFAAGLAAVVIGERLPALGWLGVALILACLVCITWPGRARARVPAAMSVPAG</sequence>
<dbReference type="PANTHER" id="PTHR32322">
    <property type="entry name" value="INNER MEMBRANE TRANSPORTER"/>
    <property type="match status" value="1"/>
</dbReference>
<dbReference type="InterPro" id="IPR050638">
    <property type="entry name" value="AA-Vitamin_Transporters"/>
</dbReference>
<feature type="transmembrane region" description="Helical" evidence="6">
    <location>
        <begin position="31"/>
        <end position="54"/>
    </location>
</feature>
<feature type="domain" description="EamA" evidence="7">
    <location>
        <begin position="183"/>
        <end position="317"/>
    </location>
</feature>
<name>A0A4Q7N068_9BURK</name>
<feature type="transmembrane region" description="Helical" evidence="6">
    <location>
        <begin position="96"/>
        <end position="114"/>
    </location>
</feature>
<keyword evidence="5 6" id="KW-0472">Membrane</keyword>
<evidence type="ECO:0000256" key="3">
    <source>
        <dbReference type="ARBA" id="ARBA00022692"/>
    </source>
</evidence>
<feature type="transmembrane region" description="Helical" evidence="6">
    <location>
        <begin position="275"/>
        <end position="294"/>
    </location>
</feature>
<comment type="subcellular location">
    <subcellularLocation>
        <location evidence="1">Membrane</location>
        <topology evidence="1">Multi-pass membrane protein</topology>
    </subcellularLocation>
</comment>
<dbReference type="Pfam" id="PF00892">
    <property type="entry name" value="EamA"/>
    <property type="match status" value="2"/>
</dbReference>
<evidence type="ECO:0000256" key="6">
    <source>
        <dbReference type="SAM" id="Phobius"/>
    </source>
</evidence>
<evidence type="ECO:0000256" key="5">
    <source>
        <dbReference type="ARBA" id="ARBA00023136"/>
    </source>
</evidence>
<dbReference type="SUPFAM" id="SSF103481">
    <property type="entry name" value="Multidrug resistance efflux transporter EmrE"/>
    <property type="match status" value="2"/>
</dbReference>
<feature type="transmembrane region" description="Helical" evidence="6">
    <location>
        <begin position="154"/>
        <end position="178"/>
    </location>
</feature>
<feature type="transmembrane region" description="Helical" evidence="6">
    <location>
        <begin position="245"/>
        <end position="268"/>
    </location>
</feature>
<feature type="transmembrane region" description="Helical" evidence="6">
    <location>
        <begin position="60"/>
        <end position="84"/>
    </location>
</feature>
<evidence type="ECO:0000259" key="7">
    <source>
        <dbReference type="Pfam" id="PF00892"/>
    </source>
</evidence>
<gene>
    <name evidence="8" type="ORF">EV679_0129</name>
</gene>
<keyword evidence="3 6" id="KW-0812">Transmembrane</keyword>
<evidence type="ECO:0000313" key="9">
    <source>
        <dbReference type="Proteomes" id="UP000292039"/>
    </source>
</evidence>
<accession>A0A4Q7N068</accession>
<protein>
    <submittedName>
        <fullName evidence="8">DME family drug/metabolite transporter</fullName>
    </submittedName>
</protein>
<dbReference type="Proteomes" id="UP000292039">
    <property type="component" value="Unassembled WGS sequence"/>
</dbReference>
<evidence type="ECO:0000256" key="4">
    <source>
        <dbReference type="ARBA" id="ARBA00022989"/>
    </source>
</evidence>
<organism evidence="8 9">
    <name type="scientific">Kerstersia gyiorum</name>
    <dbReference type="NCBI Taxonomy" id="206506"/>
    <lineage>
        <taxon>Bacteria</taxon>
        <taxon>Pseudomonadati</taxon>
        <taxon>Pseudomonadota</taxon>
        <taxon>Betaproteobacteria</taxon>
        <taxon>Burkholderiales</taxon>
        <taxon>Alcaligenaceae</taxon>
        <taxon>Kerstersia</taxon>
    </lineage>
</organism>
<dbReference type="GO" id="GO:0016020">
    <property type="term" value="C:membrane"/>
    <property type="evidence" value="ECO:0007669"/>
    <property type="project" value="UniProtKB-SubCell"/>
</dbReference>
<dbReference type="AlphaFoldDB" id="A0A4Q7N068"/>
<comment type="caution">
    <text evidence="8">The sequence shown here is derived from an EMBL/GenBank/DDBJ whole genome shotgun (WGS) entry which is preliminary data.</text>
</comment>
<feature type="transmembrane region" description="Helical" evidence="6">
    <location>
        <begin position="214"/>
        <end position="239"/>
    </location>
</feature>
<evidence type="ECO:0000256" key="2">
    <source>
        <dbReference type="ARBA" id="ARBA00007362"/>
    </source>
</evidence>
<dbReference type="PANTHER" id="PTHR32322:SF2">
    <property type="entry name" value="EAMA DOMAIN-CONTAINING PROTEIN"/>
    <property type="match status" value="1"/>
</dbReference>
<proteinExistence type="inferred from homology"/>
<dbReference type="Gene3D" id="1.10.3730.20">
    <property type="match status" value="1"/>
</dbReference>
<evidence type="ECO:0000256" key="1">
    <source>
        <dbReference type="ARBA" id="ARBA00004141"/>
    </source>
</evidence>
<evidence type="ECO:0000313" key="8">
    <source>
        <dbReference type="EMBL" id="RZS72946.1"/>
    </source>
</evidence>
<comment type="similarity">
    <text evidence="2">Belongs to the EamA transporter family.</text>
</comment>
<keyword evidence="4 6" id="KW-1133">Transmembrane helix</keyword>
<dbReference type="InterPro" id="IPR000620">
    <property type="entry name" value="EamA_dom"/>
</dbReference>